<protein>
    <submittedName>
        <fullName evidence="1">Uncharacterized protein</fullName>
    </submittedName>
</protein>
<evidence type="ECO:0000313" key="1">
    <source>
        <dbReference type="EMBL" id="CAD9413693.1"/>
    </source>
</evidence>
<gene>
    <name evidence="1" type="ORF">DSPE1174_LOCUS11742</name>
</gene>
<sequence>MGAGASVEDERDLRAEYAKVKPKLSPNEVSELESTFNRSKSYGEAFVISKCIEKYNEFVSCGDLPNRPSVSTKRRSHVMRARTRDDLTYATQANTSRGEFTNCVDDVQGFKLPDLRAVVENALAEGKTPLICDDSDDSKVETFYSYKGAIIIDAKRMGRDRLRDGDAIIPDILEGARRKVVAAMKNGVPLIISMRESALDIRGTMHSNNAFPHALFEKGGTNFVNENNPNKNRMAEDLFREGDLDSGMAICRRGFCVIVTSFLDPANCVDYFFRNDFGLPLSRDYYQLLENQSR</sequence>
<proteinExistence type="predicted"/>
<organism evidence="1">
    <name type="scientific">Octactis speculum</name>
    <dbReference type="NCBI Taxonomy" id="3111310"/>
    <lineage>
        <taxon>Eukaryota</taxon>
        <taxon>Sar</taxon>
        <taxon>Stramenopiles</taxon>
        <taxon>Ochrophyta</taxon>
        <taxon>Dictyochophyceae</taxon>
        <taxon>Dictyochales</taxon>
        <taxon>Dictyochaceae</taxon>
        <taxon>Octactis</taxon>
    </lineage>
</organism>
<reference evidence="1" key="1">
    <citation type="submission" date="2021-01" db="EMBL/GenBank/DDBJ databases">
        <authorList>
            <person name="Corre E."/>
            <person name="Pelletier E."/>
            <person name="Niang G."/>
            <person name="Scheremetjew M."/>
            <person name="Finn R."/>
            <person name="Kale V."/>
            <person name="Holt S."/>
            <person name="Cochrane G."/>
            <person name="Meng A."/>
            <person name="Brown T."/>
            <person name="Cohen L."/>
        </authorList>
    </citation>
    <scope>NUCLEOTIDE SEQUENCE</scope>
    <source>
        <strain evidence="1">CCMP1381</strain>
    </source>
</reference>
<name>A0A7S2C295_9STRA</name>
<dbReference type="AlphaFoldDB" id="A0A7S2C295"/>
<dbReference type="EMBL" id="HBGS01023132">
    <property type="protein sequence ID" value="CAD9413693.1"/>
    <property type="molecule type" value="Transcribed_RNA"/>
</dbReference>
<accession>A0A7S2C295</accession>